<evidence type="ECO:0000256" key="7">
    <source>
        <dbReference type="ARBA" id="ARBA00049295"/>
    </source>
</evidence>
<comment type="pathway">
    <text evidence="1">Cofactor biosynthesis; riboflavin biosynthesis.</text>
</comment>
<keyword evidence="4" id="KW-0547">Nucleotide-binding</keyword>
<comment type="catalytic activity">
    <reaction evidence="7">
        <text>GTP + 4 H2O = 2,5-diamino-6-hydroxy-4-(5-phosphoribosylamino)-pyrimidine + formate + 2 phosphate + 3 H(+)</text>
        <dbReference type="Rhea" id="RHEA:23704"/>
        <dbReference type="ChEBI" id="CHEBI:15377"/>
        <dbReference type="ChEBI" id="CHEBI:15378"/>
        <dbReference type="ChEBI" id="CHEBI:15740"/>
        <dbReference type="ChEBI" id="CHEBI:37565"/>
        <dbReference type="ChEBI" id="CHEBI:43474"/>
        <dbReference type="ChEBI" id="CHEBI:58614"/>
        <dbReference type="EC" id="3.5.4.25"/>
    </reaction>
</comment>
<dbReference type="CDD" id="cd00641">
    <property type="entry name" value="GTP_cyclohydro2"/>
    <property type="match status" value="1"/>
</dbReference>
<dbReference type="EMBL" id="HBNR01054082">
    <property type="protein sequence ID" value="CAE4619779.1"/>
    <property type="molecule type" value="Transcribed_RNA"/>
</dbReference>
<evidence type="ECO:0000259" key="9">
    <source>
        <dbReference type="Pfam" id="PF00925"/>
    </source>
</evidence>
<evidence type="ECO:0000259" key="10">
    <source>
        <dbReference type="Pfam" id="PF01872"/>
    </source>
</evidence>
<dbReference type="GO" id="GO:0008703">
    <property type="term" value="F:5-amino-6-(5-phosphoribosylamino)uracil reductase activity"/>
    <property type="evidence" value="ECO:0007669"/>
    <property type="project" value="InterPro"/>
</dbReference>
<dbReference type="GO" id="GO:0005525">
    <property type="term" value="F:GTP binding"/>
    <property type="evidence" value="ECO:0007669"/>
    <property type="project" value="UniProtKB-KW"/>
</dbReference>
<name>A0A7S4VUF0_9DINO</name>
<evidence type="ECO:0000313" key="11">
    <source>
        <dbReference type="EMBL" id="CAE4619779.1"/>
    </source>
</evidence>
<protein>
    <recommendedName>
        <fullName evidence="2">GTP cyclohydrolase II</fullName>
        <ecNumber evidence="2">3.5.4.25</ecNumber>
    </recommendedName>
</protein>
<evidence type="ECO:0000256" key="2">
    <source>
        <dbReference type="ARBA" id="ARBA00012762"/>
    </source>
</evidence>
<dbReference type="InterPro" id="IPR032677">
    <property type="entry name" value="GTP_cyclohydro_II"/>
</dbReference>
<dbReference type="Gene3D" id="3.40.50.10990">
    <property type="entry name" value="GTP cyclohydrolase II"/>
    <property type="match status" value="1"/>
</dbReference>
<evidence type="ECO:0000256" key="4">
    <source>
        <dbReference type="ARBA" id="ARBA00022741"/>
    </source>
</evidence>
<dbReference type="SUPFAM" id="SSF53597">
    <property type="entry name" value="Dihydrofolate reductase-like"/>
    <property type="match status" value="1"/>
</dbReference>
<dbReference type="Gene3D" id="3.40.430.10">
    <property type="entry name" value="Dihydrofolate Reductase, subunit A"/>
    <property type="match status" value="1"/>
</dbReference>
<dbReference type="InterPro" id="IPR000926">
    <property type="entry name" value="RibA"/>
</dbReference>
<dbReference type="InterPro" id="IPR002734">
    <property type="entry name" value="RibDG_C"/>
</dbReference>
<dbReference type="InterPro" id="IPR024072">
    <property type="entry name" value="DHFR-like_dom_sf"/>
</dbReference>
<dbReference type="NCBIfam" id="NF001591">
    <property type="entry name" value="PRK00393.1"/>
    <property type="match status" value="1"/>
</dbReference>
<dbReference type="GO" id="GO:0008686">
    <property type="term" value="F:3,4-dihydroxy-2-butanone-4-phosphate synthase activity"/>
    <property type="evidence" value="ECO:0007669"/>
    <property type="project" value="TreeGrafter"/>
</dbReference>
<feature type="domain" description="Bacterial bifunctional deaminase-reductase C-terminal" evidence="10">
    <location>
        <begin position="294"/>
        <end position="509"/>
    </location>
</feature>
<dbReference type="AlphaFoldDB" id="A0A7S4VUF0"/>
<keyword evidence="6" id="KW-0342">GTP-binding</keyword>
<dbReference type="InterPro" id="IPR036144">
    <property type="entry name" value="RibA-like_sf"/>
</dbReference>
<dbReference type="GO" id="GO:0005829">
    <property type="term" value="C:cytosol"/>
    <property type="evidence" value="ECO:0007669"/>
    <property type="project" value="TreeGrafter"/>
</dbReference>
<accession>A0A7S4VUF0</accession>
<dbReference type="PANTHER" id="PTHR21327:SF47">
    <property type="entry name" value="GTP CYCLOHYDROLASE II DOMAIN-CONTAINING PROTEIN"/>
    <property type="match status" value="1"/>
</dbReference>
<evidence type="ECO:0000256" key="1">
    <source>
        <dbReference type="ARBA" id="ARBA00005104"/>
    </source>
</evidence>
<dbReference type="GO" id="GO:0003935">
    <property type="term" value="F:GTP cyclohydrolase II activity"/>
    <property type="evidence" value="ECO:0007669"/>
    <property type="project" value="UniProtKB-EC"/>
</dbReference>
<dbReference type="Pfam" id="PF00925">
    <property type="entry name" value="GTP_cyclohydro2"/>
    <property type="match status" value="1"/>
</dbReference>
<evidence type="ECO:0000256" key="6">
    <source>
        <dbReference type="ARBA" id="ARBA00023134"/>
    </source>
</evidence>
<dbReference type="Pfam" id="PF01872">
    <property type="entry name" value="RibD_C"/>
    <property type="match status" value="1"/>
</dbReference>
<feature type="domain" description="GTP cyclohydrolase II" evidence="9">
    <location>
        <begin position="64"/>
        <end position="226"/>
    </location>
</feature>
<keyword evidence="3" id="KW-0686">Riboflavin biosynthesis</keyword>
<sequence>MRRLLYHGLTSAGSRAVQHARSIATSRVPSGHVQHAHDVQRSPGLNGTTGAEHKLQTNVSTVTRVAATTMPSSWGPLRVVAFRSKLGDIVALISGLGDGWRVPVRVHDACLTGEAFDSLKCDCGLQLRLALKVQTKRQLGLVIYMPQEGRGIGLANKIKAYSLQEELGLDTVDANLALGLPAEMRDYSAVPHILKDLGVRSTLLMTNNPFKVEQLRLAGVSVEGTLPAVVSPLAEATSQYLETKRRRMGHLLPEAGAPRRSPAAARPWGLDGPAANLLSDLRDDVRGHRGDRPFTLLSFAASLDGFIGGVCSRPDGSAERHPVPLSGEAAALLTQHLRGTVDAILVGVGTVQADDPRLDVRVADAGPSPRPVVLDSHLRLPLGCRLLTHHAAGGRPPVLVLCTEEAEAARADALRAAGAIVLRCRAESHGRVCLSAAWARLAEVGVRSVMVEGGAEVIGGLLADVPNGLVDRLVVTQAGVVLGDGVRWTAPGGARLGRASSFTLGEDAIFAWQLRAPTV</sequence>
<organism evidence="11">
    <name type="scientific">Alexandrium monilatum</name>
    <dbReference type="NCBI Taxonomy" id="311494"/>
    <lineage>
        <taxon>Eukaryota</taxon>
        <taxon>Sar</taxon>
        <taxon>Alveolata</taxon>
        <taxon>Dinophyceae</taxon>
        <taxon>Gonyaulacales</taxon>
        <taxon>Pyrocystaceae</taxon>
        <taxon>Alexandrium</taxon>
    </lineage>
</organism>
<evidence type="ECO:0000256" key="5">
    <source>
        <dbReference type="ARBA" id="ARBA00022801"/>
    </source>
</evidence>
<feature type="region of interest" description="Disordered" evidence="8">
    <location>
        <begin position="31"/>
        <end position="51"/>
    </location>
</feature>
<dbReference type="EC" id="3.5.4.25" evidence="2"/>
<dbReference type="SUPFAM" id="SSF142695">
    <property type="entry name" value="RibA-like"/>
    <property type="match status" value="1"/>
</dbReference>
<proteinExistence type="predicted"/>
<dbReference type="PANTHER" id="PTHR21327">
    <property type="entry name" value="GTP CYCLOHYDROLASE II-RELATED"/>
    <property type="match status" value="1"/>
</dbReference>
<evidence type="ECO:0000256" key="8">
    <source>
        <dbReference type="SAM" id="MobiDB-lite"/>
    </source>
</evidence>
<dbReference type="GO" id="GO:0009231">
    <property type="term" value="P:riboflavin biosynthetic process"/>
    <property type="evidence" value="ECO:0007669"/>
    <property type="project" value="UniProtKB-KW"/>
</dbReference>
<keyword evidence="5" id="KW-0378">Hydrolase</keyword>
<gene>
    <name evidence="11" type="ORF">AMON00008_LOCUS37974</name>
</gene>
<reference evidence="11" key="1">
    <citation type="submission" date="2021-01" db="EMBL/GenBank/DDBJ databases">
        <authorList>
            <person name="Corre E."/>
            <person name="Pelletier E."/>
            <person name="Niang G."/>
            <person name="Scheremetjew M."/>
            <person name="Finn R."/>
            <person name="Kale V."/>
            <person name="Holt S."/>
            <person name="Cochrane G."/>
            <person name="Meng A."/>
            <person name="Brown T."/>
            <person name="Cohen L."/>
        </authorList>
    </citation>
    <scope>NUCLEOTIDE SEQUENCE</scope>
    <source>
        <strain evidence="11">CCMP3105</strain>
    </source>
</reference>
<evidence type="ECO:0000256" key="3">
    <source>
        <dbReference type="ARBA" id="ARBA00022619"/>
    </source>
</evidence>